<feature type="region of interest" description="Disordered" evidence="1">
    <location>
        <begin position="36"/>
        <end position="55"/>
    </location>
</feature>
<dbReference type="EMBL" id="BNJK01000001">
    <property type="protein sequence ID" value="GHO94529.1"/>
    <property type="molecule type" value="Genomic_DNA"/>
</dbReference>
<dbReference type="Proteomes" id="UP000597444">
    <property type="component" value="Unassembled WGS sequence"/>
</dbReference>
<proteinExistence type="predicted"/>
<protein>
    <submittedName>
        <fullName evidence="2">Uncharacterized protein</fullName>
    </submittedName>
</protein>
<dbReference type="AlphaFoldDB" id="A0A8J3IFQ4"/>
<reference evidence="2" key="1">
    <citation type="submission" date="2020-10" db="EMBL/GenBank/DDBJ databases">
        <title>Taxonomic study of unclassified bacteria belonging to the class Ktedonobacteria.</title>
        <authorList>
            <person name="Yabe S."/>
            <person name="Wang C.M."/>
            <person name="Zheng Y."/>
            <person name="Sakai Y."/>
            <person name="Cavaletti L."/>
            <person name="Monciardini P."/>
            <person name="Donadio S."/>
        </authorList>
    </citation>
    <scope>NUCLEOTIDE SEQUENCE</scope>
    <source>
        <strain evidence="2">ID150040</strain>
    </source>
</reference>
<keyword evidence="3" id="KW-1185">Reference proteome</keyword>
<gene>
    <name evidence="2" type="ORF">KSF_045770</name>
</gene>
<accession>A0A8J3IFQ4</accession>
<comment type="caution">
    <text evidence="2">The sequence shown here is derived from an EMBL/GenBank/DDBJ whole genome shotgun (WGS) entry which is preliminary data.</text>
</comment>
<evidence type="ECO:0000313" key="2">
    <source>
        <dbReference type="EMBL" id="GHO94529.1"/>
    </source>
</evidence>
<evidence type="ECO:0000313" key="3">
    <source>
        <dbReference type="Proteomes" id="UP000597444"/>
    </source>
</evidence>
<organism evidence="2 3">
    <name type="scientific">Reticulibacter mediterranei</name>
    <dbReference type="NCBI Taxonomy" id="2778369"/>
    <lineage>
        <taxon>Bacteria</taxon>
        <taxon>Bacillati</taxon>
        <taxon>Chloroflexota</taxon>
        <taxon>Ktedonobacteria</taxon>
        <taxon>Ktedonobacterales</taxon>
        <taxon>Reticulibacteraceae</taxon>
        <taxon>Reticulibacter</taxon>
    </lineage>
</organism>
<evidence type="ECO:0000256" key="1">
    <source>
        <dbReference type="SAM" id="MobiDB-lite"/>
    </source>
</evidence>
<dbReference type="RefSeq" id="WP_220205261.1">
    <property type="nucleotide sequence ID" value="NZ_BNJK01000001.1"/>
</dbReference>
<sequence length="117" mass="13163">MRQLALLAQAKRLGSQAEQEVFTEYAQLDLWDNFEDSNDGFANNPRHEATDPGEAPPFIFARLNEGDDPKVIQLEVRRIPYQGIELLVETLTIAKNDVKVSQHYIIGVVPTLTTVPD</sequence>
<name>A0A8J3IFQ4_9CHLR</name>